<sequence length="171" mass="19149">MPALRPVWTVTYWAMILGPPFAWVKDHVAIVTIINGASMYPFLNADMDTTTTRDVVLCKKWAAKENLERGMVVTLISPRNPEVIAIKRIVGLEGDTVQTREPYPSPTVTVPQGHVWVQGDGREKVTLDSNTYGPVSVQMITGKVTHMLLPVRKFGPVKWWDHDSALGSRRQ</sequence>
<dbReference type="Proteomes" id="UP001143910">
    <property type="component" value="Unassembled WGS sequence"/>
</dbReference>
<organism evidence="1 2">
    <name type="scientific">Zarea fungicola</name>
    <dbReference type="NCBI Taxonomy" id="93591"/>
    <lineage>
        <taxon>Eukaryota</taxon>
        <taxon>Fungi</taxon>
        <taxon>Dikarya</taxon>
        <taxon>Ascomycota</taxon>
        <taxon>Pezizomycotina</taxon>
        <taxon>Sordariomycetes</taxon>
        <taxon>Hypocreomycetidae</taxon>
        <taxon>Hypocreales</taxon>
        <taxon>Cordycipitaceae</taxon>
        <taxon>Zarea</taxon>
    </lineage>
</organism>
<dbReference type="EMBL" id="JANJQO010001785">
    <property type="protein sequence ID" value="KAJ2969262.1"/>
    <property type="molecule type" value="Genomic_DNA"/>
</dbReference>
<proteinExistence type="predicted"/>
<reference evidence="1" key="1">
    <citation type="submission" date="2022-08" db="EMBL/GenBank/DDBJ databases">
        <title>Genome Sequence of Lecanicillium fungicola.</title>
        <authorList>
            <person name="Buettner E."/>
        </authorList>
    </citation>
    <scope>NUCLEOTIDE SEQUENCE</scope>
    <source>
        <strain evidence="1">Babe33</strain>
    </source>
</reference>
<comment type="caution">
    <text evidence="1">The sequence shown here is derived from an EMBL/GenBank/DDBJ whole genome shotgun (WGS) entry which is preliminary data.</text>
</comment>
<accession>A0ACC1MQH5</accession>
<evidence type="ECO:0000313" key="2">
    <source>
        <dbReference type="Proteomes" id="UP001143910"/>
    </source>
</evidence>
<gene>
    <name evidence="1" type="ORF">NQ176_g8759</name>
</gene>
<evidence type="ECO:0000313" key="1">
    <source>
        <dbReference type="EMBL" id="KAJ2969262.1"/>
    </source>
</evidence>
<protein>
    <submittedName>
        <fullName evidence="1">Uncharacterized protein</fullName>
    </submittedName>
</protein>
<keyword evidence="2" id="KW-1185">Reference proteome</keyword>
<name>A0ACC1MQH5_9HYPO</name>